<comment type="caution">
    <text evidence="1">The sequence shown here is derived from an EMBL/GenBank/DDBJ whole genome shotgun (WGS) entry which is preliminary data.</text>
</comment>
<dbReference type="Proteomes" id="UP000229334">
    <property type="component" value="Unassembled WGS sequence"/>
</dbReference>
<sequence length="71" mass="7382">MEPLTNEARNQHLKVKICVSGTADTANFNDNILTIAKEVGAEIARQGAVIVTGATTGFPLWSARGAKEAGG</sequence>
<dbReference type="EMBL" id="PCSX01000027">
    <property type="protein sequence ID" value="PIP58170.1"/>
    <property type="molecule type" value="Genomic_DNA"/>
</dbReference>
<gene>
    <name evidence="1" type="ORF">COX02_01660</name>
</gene>
<accession>A0A2H0BMC1</accession>
<dbReference type="Pfam" id="PF18306">
    <property type="entry name" value="LDcluster4"/>
    <property type="match status" value="1"/>
</dbReference>
<proteinExistence type="predicted"/>
<protein>
    <submittedName>
        <fullName evidence="1">Uncharacterized protein</fullName>
    </submittedName>
</protein>
<evidence type="ECO:0000313" key="1">
    <source>
        <dbReference type="EMBL" id="PIP58170.1"/>
    </source>
</evidence>
<dbReference type="AlphaFoldDB" id="A0A2H0BMC1"/>
<dbReference type="SUPFAM" id="SSF102405">
    <property type="entry name" value="MCP/YpsA-like"/>
    <property type="match status" value="1"/>
</dbReference>
<feature type="non-terminal residue" evidence="1">
    <location>
        <position position="71"/>
    </location>
</feature>
<dbReference type="InterPro" id="IPR041164">
    <property type="entry name" value="LDcluster4"/>
</dbReference>
<name>A0A2H0BMC1_9BACT</name>
<reference evidence="1 2" key="1">
    <citation type="submission" date="2017-09" db="EMBL/GenBank/DDBJ databases">
        <title>Depth-based differentiation of microbial function through sediment-hosted aquifers and enrichment of novel symbionts in the deep terrestrial subsurface.</title>
        <authorList>
            <person name="Probst A.J."/>
            <person name="Ladd B."/>
            <person name="Jarett J.K."/>
            <person name="Geller-Mcgrath D.E."/>
            <person name="Sieber C.M."/>
            <person name="Emerson J.B."/>
            <person name="Anantharaman K."/>
            <person name="Thomas B.C."/>
            <person name="Malmstrom R."/>
            <person name="Stieglmeier M."/>
            <person name="Klingl A."/>
            <person name="Woyke T."/>
            <person name="Ryan C.M."/>
            <person name="Banfield J.F."/>
        </authorList>
    </citation>
    <scope>NUCLEOTIDE SEQUENCE [LARGE SCALE GENOMIC DNA]</scope>
    <source>
        <strain evidence="1">CG22_combo_CG10-13_8_21_14_all_37_9</strain>
    </source>
</reference>
<dbReference type="Gene3D" id="3.40.50.450">
    <property type="match status" value="1"/>
</dbReference>
<organism evidence="1 2">
    <name type="scientific">Candidatus Vogelbacteria bacterium CG22_combo_CG10-13_8_21_14_all_37_9</name>
    <dbReference type="NCBI Taxonomy" id="1975046"/>
    <lineage>
        <taxon>Bacteria</taxon>
        <taxon>Candidatus Vogeliibacteriota</taxon>
    </lineage>
</organism>
<evidence type="ECO:0000313" key="2">
    <source>
        <dbReference type="Proteomes" id="UP000229334"/>
    </source>
</evidence>